<organism evidence="4 5">
    <name type="scientific">Aedoeadaptatus acetigenes</name>
    <dbReference type="NCBI Taxonomy" id="2981723"/>
    <lineage>
        <taxon>Bacteria</taxon>
        <taxon>Bacillati</taxon>
        <taxon>Bacillota</taxon>
        <taxon>Tissierellia</taxon>
        <taxon>Tissierellales</taxon>
        <taxon>Peptoniphilaceae</taxon>
        <taxon>Aedoeadaptatus</taxon>
    </lineage>
</organism>
<keyword evidence="2" id="KW-1133">Transmembrane helix</keyword>
<evidence type="ECO:0000259" key="3">
    <source>
        <dbReference type="PROSITE" id="PS50887"/>
    </source>
</evidence>
<dbReference type="PANTHER" id="PTHR47618:SF2">
    <property type="entry name" value="CYCLIC-DI-AMP PHOSPHODIESTERASE GDPP"/>
    <property type="match status" value="1"/>
</dbReference>
<protein>
    <recommendedName>
        <fullName evidence="1">Cyclic-di-AMP phosphodiesterase</fullName>
        <ecNumber evidence="1">3.1.4.-</ecNumber>
    </recommendedName>
</protein>
<sequence length="666" mass="75056">MNESFTLKNFYFYLIVIAFLTVAVFPYNPVLGTIGVIAWVLTASYAYRSVKKYNDIVNDQFNNLHKDFEKITERTIFSMPFPLVVTDREGTIVWHNSLFGELFDAEILKGKSLPAYIEDLADEETGLKAVENGTEVEIKEQPYRAYNSVVDFQKNGKEDVLSLFYFVDHSQYRHMERLYEDEGGVVLVVEVDNFDEVVDGAPTSKKPLLIAEIDHRINEYFRSQNALVRKFQEDMYLVVLRKVDILPIVEQKFDILDKIREIDVENTVSVTISAGVSRPGLSFIEAYKEADTCLDVALGRGGDQVVLKNDETYTYFGGKSKAVEKRNKVKARVLGIALRQLIDKSNRVFVMGHKNADMDAIGAAVGVMRAVLNQNKEGYIVLDDVNPSIEVLIKVMKREEPELFKRIVSGEYAEEAIRQGDLVILVDNHKPSFTEYPPLLERTSNVVVIDHHRRGSEFVADPVLSYVEPYASSTCELITEMLTYMYDDTELTNFEANALMSGVVVDTKNFTFKTGVRTFEAASVLKRAGADMSQVRYFFEDDYDTIVSRAEVVHNARIIFDNIAISRLEEDMPNSVLVSAQAADELLGIHGIKASFVLTKKKEVIHISARSFGDISVQLILEQLGGGGHLNMAGAQVKSDDMDAVEKQLTDAIADYLEKDKGEKEQ</sequence>
<dbReference type="InterPro" id="IPR038763">
    <property type="entry name" value="DHH_sf"/>
</dbReference>
<dbReference type="Pfam" id="PF24898">
    <property type="entry name" value="GGDEF_GdpP"/>
    <property type="match status" value="1"/>
</dbReference>
<comment type="function">
    <text evidence="1">Has phosphodiesterase (PDE) activity against cyclic-di-AMP (c-di-AMP).</text>
</comment>
<dbReference type="Gene3D" id="3.90.1640.10">
    <property type="entry name" value="inorganic pyrophosphatase (n-terminal core)"/>
    <property type="match status" value="1"/>
</dbReference>
<comment type="catalytic activity">
    <reaction evidence="1">
        <text>3',3'-c-di-AMP + H2O = 5'-O-phosphonoadenylyl-(3'-&gt;5')-adenosine + H(+)</text>
        <dbReference type="Rhea" id="RHEA:54420"/>
        <dbReference type="ChEBI" id="CHEBI:15377"/>
        <dbReference type="ChEBI" id="CHEBI:15378"/>
        <dbReference type="ChEBI" id="CHEBI:71500"/>
        <dbReference type="ChEBI" id="CHEBI:138171"/>
    </reaction>
</comment>
<keyword evidence="1 2" id="KW-0472">Membrane</keyword>
<dbReference type="PANTHER" id="PTHR47618">
    <property type="entry name" value="BIFUNCTIONAL OLIGORIBONUCLEASE AND PAP PHOSPHATASE NRNA"/>
    <property type="match status" value="1"/>
</dbReference>
<keyword evidence="1" id="KW-0378">Hydrolase</keyword>
<accession>A0ABV1J511</accession>
<dbReference type="Proteomes" id="UP001481872">
    <property type="component" value="Unassembled WGS sequence"/>
</dbReference>
<dbReference type="SUPFAM" id="SSF55073">
    <property type="entry name" value="Nucleotide cyclase"/>
    <property type="match status" value="1"/>
</dbReference>
<evidence type="ECO:0000313" key="5">
    <source>
        <dbReference type="Proteomes" id="UP001481872"/>
    </source>
</evidence>
<dbReference type="Gene3D" id="3.10.310.30">
    <property type="match status" value="1"/>
</dbReference>
<keyword evidence="2" id="KW-0812">Transmembrane</keyword>
<comment type="similarity">
    <text evidence="1">Belongs to the GdpP/PdeA phosphodiesterase family.</text>
</comment>
<feature type="transmembrane region" description="Helical" evidence="2">
    <location>
        <begin position="12"/>
        <end position="41"/>
    </location>
</feature>
<evidence type="ECO:0000256" key="1">
    <source>
        <dbReference type="PIRNR" id="PIRNR026583"/>
    </source>
</evidence>
<dbReference type="Pfam" id="PF01368">
    <property type="entry name" value="DHH"/>
    <property type="match status" value="1"/>
</dbReference>
<dbReference type="InterPro" id="IPR003156">
    <property type="entry name" value="DHHA1_dom"/>
</dbReference>
<dbReference type="InterPro" id="IPR001667">
    <property type="entry name" value="DDH_dom"/>
</dbReference>
<dbReference type="InterPro" id="IPR014528">
    <property type="entry name" value="GdpP/PdeA"/>
</dbReference>
<dbReference type="InterPro" id="IPR000160">
    <property type="entry name" value="GGDEF_dom"/>
</dbReference>
<dbReference type="RefSeq" id="WP_349053408.1">
    <property type="nucleotide sequence ID" value="NZ_JBBNPS010000002.1"/>
</dbReference>
<dbReference type="InterPro" id="IPR043128">
    <property type="entry name" value="Rev_trsase/Diguanyl_cyclase"/>
</dbReference>
<keyword evidence="1" id="KW-1003">Cell membrane</keyword>
<dbReference type="SUPFAM" id="SSF64182">
    <property type="entry name" value="DHH phosphoesterases"/>
    <property type="match status" value="1"/>
</dbReference>
<dbReference type="InterPro" id="IPR051319">
    <property type="entry name" value="Oligoribo/pAp-PDE_c-di-AMP_PDE"/>
</dbReference>
<gene>
    <name evidence="4" type="ORF">AAA081_01625</name>
</gene>
<dbReference type="EMBL" id="JBBNPS010000002">
    <property type="protein sequence ID" value="MEQ3353003.1"/>
    <property type="molecule type" value="Genomic_DNA"/>
</dbReference>
<dbReference type="PROSITE" id="PS50887">
    <property type="entry name" value="GGDEF"/>
    <property type="match status" value="1"/>
</dbReference>
<dbReference type="Gene3D" id="3.30.70.270">
    <property type="match status" value="1"/>
</dbReference>
<evidence type="ECO:0000256" key="2">
    <source>
        <dbReference type="SAM" id="Phobius"/>
    </source>
</evidence>
<keyword evidence="5" id="KW-1185">Reference proteome</keyword>
<evidence type="ECO:0000313" key="4">
    <source>
        <dbReference type="EMBL" id="MEQ3353003.1"/>
    </source>
</evidence>
<name>A0ABV1J511_9FIRM</name>
<dbReference type="SMART" id="SM00267">
    <property type="entry name" value="GGDEF"/>
    <property type="match status" value="1"/>
</dbReference>
<feature type="domain" description="GGDEF" evidence="3">
    <location>
        <begin position="182"/>
        <end position="310"/>
    </location>
</feature>
<reference evidence="4 5" key="1">
    <citation type="submission" date="2024-04" db="EMBL/GenBank/DDBJ databases">
        <title>Human intestinal bacterial collection.</title>
        <authorList>
            <person name="Pauvert C."/>
            <person name="Hitch T.C.A."/>
            <person name="Clavel T."/>
        </authorList>
    </citation>
    <scope>NUCLEOTIDE SEQUENCE [LARGE SCALE GENOMIC DNA]</scope>
    <source>
        <strain evidence="4 5">CLA-SR-H026</strain>
    </source>
</reference>
<comment type="caution">
    <text evidence="4">The sequence shown here is derived from an EMBL/GenBank/DDBJ whole genome shotgun (WGS) entry which is preliminary data.</text>
</comment>
<comment type="subcellular location">
    <subcellularLocation>
        <location evidence="1">Cell membrane</location>
    </subcellularLocation>
</comment>
<dbReference type="Gene3D" id="3.30.450.20">
    <property type="entry name" value="PAS domain"/>
    <property type="match status" value="1"/>
</dbReference>
<dbReference type="EC" id="3.1.4.-" evidence="1"/>
<dbReference type="PIRSF" id="PIRSF026583">
    <property type="entry name" value="YybT"/>
    <property type="match status" value="1"/>
</dbReference>
<dbReference type="InterPro" id="IPR029787">
    <property type="entry name" value="Nucleotide_cyclase"/>
</dbReference>
<dbReference type="Pfam" id="PF02272">
    <property type="entry name" value="DHHA1"/>
    <property type="match status" value="1"/>
</dbReference>
<proteinExistence type="inferred from homology"/>